<name>B0MLM5_9FIRM</name>
<reference evidence="1" key="1">
    <citation type="submission" date="2007-10" db="EMBL/GenBank/DDBJ databases">
        <authorList>
            <person name="Fulton L."/>
            <person name="Clifton S."/>
            <person name="Fulton B."/>
            <person name="Xu J."/>
            <person name="Minx P."/>
            <person name="Pepin K.H."/>
            <person name="Johnson M."/>
            <person name="Thiruvilangam P."/>
            <person name="Bhonagiri V."/>
            <person name="Nash W.E."/>
            <person name="Mardis E.R."/>
            <person name="Wilson R.K."/>
        </authorList>
    </citation>
    <scope>NUCLEOTIDE SEQUENCE [LARGE SCALE GENOMIC DNA]</scope>
    <source>
        <strain evidence="1">DSM 15702</strain>
    </source>
</reference>
<dbReference type="AlphaFoldDB" id="B0MLM5"/>
<evidence type="ECO:0000313" key="2">
    <source>
        <dbReference type="Proteomes" id="UP000005326"/>
    </source>
</evidence>
<comment type="caution">
    <text evidence="1">The sequence shown here is derived from an EMBL/GenBank/DDBJ whole genome shotgun (WGS) entry which is preliminary data.</text>
</comment>
<keyword evidence="2" id="KW-1185">Reference proteome</keyword>
<gene>
    <name evidence="1" type="ORF">EUBSIR_00723</name>
</gene>
<sequence>MVVVAEGFFVVVVAVGFLVVSAAVADAGLFVAEPVLFAGLLDVTAEELLSCLFVEGFDVSEEASDELFCLSELSADELSCLSELSDDELFCLSELVLSEVSDEVS</sequence>
<evidence type="ECO:0000313" key="1">
    <source>
        <dbReference type="EMBL" id="EDS01369.1"/>
    </source>
</evidence>
<organism evidence="1 2">
    <name type="scientific">[Eubacterium] siraeum DSM 15702</name>
    <dbReference type="NCBI Taxonomy" id="428128"/>
    <lineage>
        <taxon>Bacteria</taxon>
        <taxon>Bacillati</taxon>
        <taxon>Bacillota</taxon>
        <taxon>Clostridia</taxon>
        <taxon>Eubacteriales</taxon>
        <taxon>Oscillospiraceae</taxon>
        <taxon>Oscillospiraceae incertae sedis</taxon>
    </lineage>
</organism>
<dbReference type="Proteomes" id="UP000005326">
    <property type="component" value="Unassembled WGS sequence"/>
</dbReference>
<reference evidence="1" key="2">
    <citation type="submission" date="2014-06" db="EMBL/GenBank/DDBJ databases">
        <title>Draft genome sequence of Eubacterium siraeum (DSM 15702).</title>
        <authorList>
            <person name="Sudarsanam P."/>
            <person name="Ley R."/>
            <person name="Guruge J."/>
            <person name="Turnbaugh P.J."/>
            <person name="Mahowald M."/>
            <person name="Liep D."/>
            <person name="Gordon J."/>
        </authorList>
    </citation>
    <scope>NUCLEOTIDE SEQUENCE</scope>
    <source>
        <strain evidence="1">DSM 15702</strain>
    </source>
</reference>
<proteinExistence type="predicted"/>
<dbReference type="EMBL" id="ABCA03000038">
    <property type="protein sequence ID" value="EDS01369.1"/>
    <property type="molecule type" value="Genomic_DNA"/>
</dbReference>
<protein>
    <submittedName>
        <fullName evidence="1">Uncharacterized protein</fullName>
    </submittedName>
</protein>
<accession>B0MLM5</accession>